<evidence type="ECO:0000256" key="4">
    <source>
        <dbReference type="ARBA" id="ARBA00022722"/>
    </source>
</evidence>
<evidence type="ECO:0000313" key="16">
    <source>
        <dbReference type="EMBL" id="CAL1538156.1"/>
    </source>
</evidence>
<dbReference type="SMART" id="SM00201">
    <property type="entry name" value="SO"/>
    <property type="match status" value="1"/>
</dbReference>
<dbReference type="GO" id="GO:0016787">
    <property type="term" value="F:hydrolase activity"/>
    <property type="evidence" value="ECO:0007669"/>
    <property type="project" value="UniProtKB-KW"/>
</dbReference>
<evidence type="ECO:0000256" key="2">
    <source>
        <dbReference type="ARBA" id="ARBA00010168"/>
    </source>
</evidence>
<comment type="catalytic activity">
    <reaction evidence="12">
        <text>ribonucleotidyl-uridine-RNA = a 5'-end dephospho-uridine-RNA + a 3'-end 2',3'-cyclophospho-ribonucleotide-RNA</text>
        <dbReference type="Rhea" id="RHEA:67792"/>
        <dbReference type="Rhea" id="RHEA-COMP:10464"/>
        <dbReference type="Rhea" id="RHEA-COMP:17354"/>
        <dbReference type="Rhea" id="RHEA-COMP:17356"/>
        <dbReference type="ChEBI" id="CHEBI:83064"/>
        <dbReference type="ChEBI" id="CHEBI:173117"/>
        <dbReference type="ChEBI" id="CHEBI:173224"/>
    </reaction>
</comment>
<keyword evidence="8 12" id="KW-0694">RNA-binding</keyword>
<dbReference type="SUPFAM" id="SSF142877">
    <property type="entry name" value="EndoU-like"/>
    <property type="match status" value="1"/>
</dbReference>
<reference evidence="16 17" key="1">
    <citation type="submission" date="2024-04" db="EMBL/GenBank/DDBJ databases">
        <authorList>
            <consortium name="Genoscope - CEA"/>
            <person name="William W."/>
        </authorList>
    </citation>
    <scope>NUCLEOTIDE SEQUENCE [LARGE SCALE GENOMIC DNA]</scope>
</reference>
<keyword evidence="13" id="KW-0812">Transmembrane</keyword>
<dbReference type="Pfam" id="PF09412">
    <property type="entry name" value="XendoU"/>
    <property type="match status" value="1"/>
</dbReference>
<evidence type="ECO:0000256" key="7">
    <source>
        <dbReference type="ARBA" id="ARBA00022801"/>
    </source>
</evidence>
<comment type="similarity">
    <text evidence="2 12">Belongs to the ENDOU family.</text>
</comment>
<comment type="cofactor">
    <cofactor evidence="1 12">
        <name>Mn(2+)</name>
        <dbReference type="ChEBI" id="CHEBI:29035"/>
    </cofactor>
</comment>
<sequence>METLNRLPNKIVQCRCQFVFIVAMIIIFNFWPNIWLFNSKRPELKLKALSDTSCQGRCGAAVDSTKPCQCNSACTRFNDCCSDYNTVCASGGTCATLTSISAELWTNDVNRLSGSDITVNYQTQVPDGTTADRSTQKFFTYVNEAKLNAGTYKSLIALLNNYEPGKGIRESVTATETQEETAFLDAVLATKVMDSLLKFLTCKGLVTSQAALRSALKKHWFELYARSGTSTTLDTCGFEHIIVGEYKDSNSVNGFHNWVSFYEKEKSGSLNYFGYVSRANPSIIGAAFSWNSHVKTLGSFFIGVSPEFELAVYSLCFFTNPGKACNISLNGSPVTIMSYSKDGHLATAYLRARSGRRMPTTQASTSHGAQINITTLRPEMNAISV</sequence>
<dbReference type="InterPro" id="IPR039787">
    <property type="entry name" value="ENDOU"/>
</dbReference>
<evidence type="ECO:0000256" key="12">
    <source>
        <dbReference type="RuleBase" id="RU367085"/>
    </source>
</evidence>
<dbReference type="Pfam" id="PF01033">
    <property type="entry name" value="Somatomedin_B"/>
    <property type="match status" value="1"/>
</dbReference>
<proteinExistence type="inferred from homology"/>
<dbReference type="AlphaFoldDB" id="A0AAV2HWJ7"/>
<dbReference type="InterPro" id="IPR037227">
    <property type="entry name" value="EndoU-like"/>
</dbReference>
<evidence type="ECO:0000256" key="10">
    <source>
        <dbReference type="ARBA" id="ARBA00023211"/>
    </source>
</evidence>
<dbReference type="PROSITE" id="PS50958">
    <property type="entry name" value="SMB_2"/>
    <property type="match status" value="1"/>
</dbReference>
<dbReference type="Proteomes" id="UP001497497">
    <property type="component" value="Unassembled WGS sequence"/>
</dbReference>
<evidence type="ECO:0000256" key="5">
    <source>
        <dbReference type="ARBA" id="ARBA00022723"/>
    </source>
</evidence>
<evidence type="ECO:0000256" key="9">
    <source>
        <dbReference type="ARBA" id="ARBA00023157"/>
    </source>
</evidence>
<dbReference type="InterPro" id="IPR036024">
    <property type="entry name" value="Somatomedin_B-like_dom_sf"/>
</dbReference>
<dbReference type="GO" id="GO:0003723">
    <property type="term" value="F:RNA binding"/>
    <property type="evidence" value="ECO:0007669"/>
    <property type="project" value="UniProtKB-UniRule"/>
</dbReference>
<dbReference type="PROSITE" id="PS00524">
    <property type="entry name" value="SMB_1"/>
    <property type="match status" value="1"/>
</dbReference>
<keyword evidence="5 12" id="KW-0479">Metal-binding</keyword>
<feature type="domain" description="SMB" evidence="14">
    <location>
        <begin position="50"/>
        <end position="93"/>
    </location>
</feature>
<dbReference type="GO" id="GO:0046872">
    <property type="term" value="F:metal ion binding"/>
    <property type="evidence" value="ECO:0007669"/>
    <property type="project" value="UniProtKB-UniRule"/>
</dbReference>
<comment type="subunit">
    <text evidence="3 12">Monomer.</text>
</comment>
<keyword evidence="13" id="KW-1133">Transmembrane helix</keyword>
<feature type="domain" description="EndoU" evidence="15">
    <location>
        <begin position="93"/>
        <end position="354"/>
    </location>
</feature>
<dbReference type="PANTHER" id="PTHR12439">
    <property type="entry name" value="PLACENTAL PROTEIN 11-RELATED"/>
    <property type="match status" value="1"/>
</dbReference>
<evidence type="ECO:0000259" key="14">
    <source>
        <dbReference type="PROSITE" id="PS50958"/>
    </source>
</evidence>
<keyword evidence="6 12" id="KW-0255">Endonuclease</keyword>
<dbReference type="Gene3D" id="4.10.410.20">
    <property type="match status" value="1"/>
</dbReference>
<protein>
    <recommendedName>
        <fullName evidence="12">Uridylate-specific endoribonuclease</fullName>
        <ecNumber evidence="12">4.6.1.-</ecNumber>
    </recommendedName>
</protein>
<evidence type="ECO:0000259" key="15">
    <source>
        <dbReference type="PROSITE" id="PS51959"/>
    </source>
</evidence>
<dbReference type="InterPro" id="IPR018998">
    <property type="entry name" value="EndoU_C"/>
</dbReference>
<dbReference type="SUPFAM" id="SSF90188">
    <property type="entry name" value="Somatomedin B domain"/>
    <property type="match status" value="1"/>
</dbReference>
<feature type="transmembrane region" description="Helical" evidence="13">
    <location>
        <begin position="12"/>
        <end position="31"/>
    </location>
</feature>
<dbReference type="CDD" id="cd21159">
    <property type="entry name" value="XendoU"/>
    <property type="match status" value="1"/>
</dbReference>
<evidence type="ECO:0000256" key="3">
    <source>
        <dbReference type="ARBA" id="ARBA00011245"/>
    </source>
</evidence>
<dbReference type="GO" id="GO:0016829">
    <property type="term" value="F:lyase activity"/>
    <property type="evidence" value="ECO:0007669"/>
    <property type="project" value="UniProtKB-KW"/>
</dbReference>
<organism evidence="16 17">
    <name type="scientific">Lymnaea stagnalis</name>
    <name type="common">Great pond snail</name>
    <name type="synonym">Helix stagnalis</name>
    <dbReference type="NCBI Taxonomy" id="6523"/>
    <lineage>
        <taxon>Eukaryota</taxon>
        <taxon>Metazoa</taxon>
        <taxon>Spiralia</taxon>
        <taxon>Lophotrochozoa</taxon>
        <taxon>Mollusca</taxon>
        <taxon>Gastropoda</taxon>
        <taxon>Heterobranchia</taxon>
        <taxon>Euthyneura</taxon>
        <taxon>Panpulmonata</taxon>
        <taxon>Hygrophila</taxon>
        <taxon>Lymnaeoidea</taxon>
        <taxon>Lymnaeidae</taxon>
        <taxon>Lymnaea</taxon>
    </lineage>
</organism>
<keyword evidence="4 12" id="KW-0540">Nuclease</keyword>
<accession>A0AAV2HWJ7</accession>
<evidence type="ECO:0000256" key="13">
    <source>
        <dbReference type="SAM" id="Phobius"/>
    </source>
</evidence>
<dbReference type="PANTHER" id="PTHR12439:SF42">
    <property type="entry name" value="ENDORIBONUCLEASE-RELATED"/>
    <property type="match status" value="1"/>
</dbReference>
<evidence type="ECO:0000313" key="17">
    <source>
        <dbReference type="Proteomes" id="UP001497497"/>
    </source>
</evidence>
<keyword evidence="10 12" id="KW-0464">Manganese</keyword>
<dbReference type="EMBL" id="CAXITT010000287">
    <property type="protein sequence ID" value="CAL1538156.1"/>
    <property type="molecule type" value="Genomic_DNA"/>
</dbReference>
<name>A0AAV2HWJ7_LYMST</name>
<keyword evidence="11" id="KW-0456">Lyase</keyword>
<dbReference type="GO" id="GO:0004521">
    <property type="term" value="F:RNA endonuclease activity"/>
    <property type="evidence" value="ECO:0007669"/>
    <property type="project" value="UniProtKB-UniRule"/>
</dbReference>
<evidence type="ECO:0000256" key="1">
    <source>
        <dbReference type="ARBA" id="ARBA00001936"/>
    </source>
</evidence>
<evidence type="ECO:0000256" key="6">
    <source>
        <dbReference type="ARBA" id="ARBA00022759"/>
    </source>
</evidence>
<dbReference type="EC" id="4.6.1.-" evidence="12"/>
<dbReference type="InterPro" id="IPR001212">
    <property type="entry name" value="Somatomedin_B_dom"/>
</dbReference>
<dbReference type="PROSITE" id="PS51959">
    <property type="entry name" value="ENDOU"/>
    <property type="match status" value="1"/>
</dbReference>
<evidence type="ECO:0000256" key="8">
    <source>
        <dbReference type="ARBA" id="ARBA00022884"/>
    </source>
</evidence>
<gene>
    <name evidence="16" type="ORF">GSLYS_00011977001</name>
</gene>
<keyword evidence="17" id="KW-1185">Reference proteome</keyword>
<keyword evidence="9" id="KW-1015">Disulfide bond</keyword>
<evidence type="ECO:0000256" key="11">
    <source>
        <dbReference type="ARBA" id="ARBA00023239"/>
    </source>
</evidence>
<keyword evidence="7 12" id="KW-0378">Hydrolase</keyword>
<keyword evidence="13" id="KW-0472">Membrane</keyword>
<comment type="caution">
    <text evidence="16">The sequence shown here is derived from an EMBL/GenBank/DDBJ whole genome shotgun (WGS) entry which is preliminary data.</text>
</comment>